<accession>A0ABS4SEM0</accession>
<protein>
    <submittedName>
        <fullName evidence="2">Uncharacterized protein</fullName>
    </submittedName>
</protein>
<organism evidence="2 3">
    <name type="scientific">Azospirillum rugosum</name>
    <dbReference type="NCBI Taxonomy" id="416170"/>
    <lineage>
        <taxon>Bacteria</taxon>
        <taxon>Pseudomonadati</taxon>
        <taxon>Pseudomonadota</taxon>
        <taxon>Alphaproteobacteria</taxon>
        <taxon>Rhodospirillales</taxon>
        <taxon>Azospirillaceae</taxon>
        <taxon>Azospirillum</taxon>
    </lineage>
</organism>
<dbReference type="EMBL" id="JAGINP010000002">
    <property type="protein sequence ID" value="MBP2291014.1"/>
    <property type="molecule type" value="Genomic_DNA"/>
</dbReference>
<proteinExistence type="predicted"/>
<dbReference type="RefSeq" id="WP_209764210.1">
    <property type="nucleotide sequence ID" value="NZ_JAGINP010000002.1"/>
</dbReference>
<name>A0ABS4SEM0_9PROT</name>
<evidence type="ECO:0000313" key="2">
    <source>
        <dbReference type="EMBL" id="MBP2291014.1"/>
    </source>
</evidence>
<comment type="caution">
    <text evidence="2">The sequence shown here is derived from an EMBL/GenBank/DDBJ whole genome shotgun (WGS) entry which is preliminary data.</text>
</comment>
<gene>
    <name evidence="2" type="ORF">J2851_000756</name>
</gene>
<evidence type="ECO:0000256" key="1">
    <source>
        <dbReference type="SAM" id="MobiDB-lite"/>
    </source>
</evidence>
<dbReference type="Proteomes" id="UP000781958">
    <property type="component" value="Unassembled WGS sequence"/>
</dbReference>
<feature type="region of interest" description="Disordered" evidence="1">
    <location>
        <begin position="1"/>
        <end position="26"/>
    </location>
</feature>
<keyword evidence="3" id="KW-1185">Reference proteome</keyword>
<evidence type="ECO:0000313" key="3">
    <source>
        <dbReference type="Proteomes" id="UP000781958"/>
    </source>
</evidence>
<sequence length="241" mass="26148">MSGPDYSTGAPGVRNPSDGASSGLAAPDLQADAPLVALWRQLGEVTAHLTTLETRRDVVAQSLPAWVRAEGQSYPEWTDEMLLEHAIPPELGRRFGPVEIHALNETLERSCPMRVELEKEAGERRVAAFKARIAEADQERERIGLTGIDSEIEAVVEDQVSLIREIVRAKHATAAGLLVRAWTWLLSHSDFGRMSREEVIASDDGAAVLLDVIGDLHRQYPATVAALQPLPVIVKIIGGAA</sequence>
<reference evidence="2 3" key="1">
    <citation type="submission" date="2021-03" db="EMBL/GenBank/DDBJ databases">
        <title>Genomic Encyclopedia of Type Strains, Phase III (KMG-III): the genomes of soil and plant-associated and newly described type strains.</title>
        <authorList>
            <person name="Whitman W."/>
        </authorList>
    </citation>
    <scope>NUCLEOTIDE SEQUENCE [LARGE SCALE GENOMIC DNA]</scope>
    <source>
        <strain evidence="2 3">IMMIB AFH-6</strain>
    </source>
</reference>